<evidence type="ECO:0000313" key="4">
    <source>
        <dbReference type="Proteomes" id="UP000286075"/>
    </source>
</evidence>
<feature type="region of interest" description="Disordered" evidence="1">
    <location>
        <begin position="186"/>
        <end position="209"/>
    </location>
</feature>
<accession>A0A413H4E5</accession>
<dbReference type="Pfam" id="PF13149">
    <property type="entry name" value="Mfa_like_1"/>
    <property type="match status" value="1"/>
</dbReference>
<feature type="signal peptide" evidence="2">
    <location>
        <begin position="1"/>
        <end position="32"/>
    </location>
</feature>
<feature type="chain" id="PRO_5019219658" evidence="2">
    <location>
        <begin position="33"/>
        <end position="1075"/>
    </location>
</feature>
<feature type="compositionally biased region" description="Polar residues" evidence="1">
    <location>
        <begin position="319"/>
        <end position="329"/>
    </location>
</feature>
<dbReference type="Gene3D" id="2.60.40.2620">
    <property type="entry name" value="Fimbrillin-like"/>
    <property type="match status" value="1"/>
</dbReference>
<dbReference type="EMBL" id="QSCF01000016">
    <property type="protein sequence ID" value="RGX78418.1"/>
    <property type="molecule type" value="Genomic_DNA"/>
</dbReference>
<dbReference type="PROSITE" id="PS51257">
    <property type="entry name" value="PROKAR_LIPOPROTEIN"/>
    <property type="match status" value="1"/>
</dbReference>
<dbReference type="CDD" id="cd13120">
    <property type="entry name" value="BF2867_like_N"/>
    <property type="match status" value="1"/>
</dbReference>
<dbReference type="CDD" id="cd13121">
    <property type="entry name" value="BF2867_like_C"/>
    <property type="match status" value="1"/>
</dbReference>
<evidence type="ECO:0000256" key="1">
    <source>
        <dbReference type="SAM" id="MobiDB-lite"/>
    </source>
</evidence>
<protein>
    <submittedName>
        <fullName evidence="3">Fimbrillin family protein</fullName>
    </submittedName>
</protein>
<proteinExistence type="predicted"/>
<comment type="caution">
    <text evidence="3">The sequence shown here is derived from an EMBL/GenBank/DDBJ whole genome shotgun (WGS) entry which is preliminary data.</text>
</comment>
<sequence length="1075" mass="118169">MIMRRSSMPRPMSGFAAGMLTFVLSCCFSSCVDDTFDKYGQGVSGPLSFAVNVPDGWTNGSTRAADTDISIKKMSQSGGLQQLYLVTEVSEAAVEAAASDAVTRGAPVTSGDKFIEQSFGLSAICYAGGWPDNSEEEKQLTTNFAHNLRVKKSPIGTEWIPQSKLDWLGSGNVKFFAYSPYSEDFKPDNEPGSGDETENSVAGGNLSHSAPTASGIPTLTYTVSTVAKNQPDLMVAVSDVHDQGKGNNGAVLLQFRHALTAVTVKTGKEMLKGIIKEVTFSDVYGKGTYQFATNADNLGSWTTDGERPEDFTIAREVAVSNTEDTGGTEDTQKKENNYVDPDNPVSIVDGEFTLMMIPQTLPKEAKLTIEFVNEMTGREHTLTANLSPEGKTKWEIGKKVTYSVSTNGIAITPVVELRINGQKVAPFSVDGEEIDEESEWKDSLCISGYLPNVDFIAYAKVAQADQPEDKVALPYAIECSTDNGKTWNSTVSMAHVPDAAVNIWNPVAETARASDEDVDKRVSGVMFLPQQPAYYKMQKEFFPLNFTPASGVATSTKDAPYDLTQGGETANCYIVNQPGYYSFPAIYGNARKSGNLGDGKGGVSNPDAYTSNEEAQYVLKKFVKHDDLPIDDIHVKGVKRAALVWQDAPGLVTDVSYDETTNMVKFHVAKETLTQGNAVIAVLDGEGDDATILWSWHIWATHYPWYAGYNKEDYKVQSGHEDKQEFYLAPCNLGYCDSHKGDSSRTIQVRFRFILENVVDIEHKERIVIFHFPQPGIVESLAGDNTYFQWGRKDPMLPGVYNAETINNEKLLPSPDENQRPVIGQMTMANKKYYPGIREFGRGVSRVPIGEAIKNPHLHYMNIKKGDYNDDRSHWHNGENADYKLAQIINLWDSQLSGGGQQYWHFEGAKSVYDPSPAGYHIPPVNAFTGFGAPSGEVLNGKDAGGQNHNEYKISAYDKGGENFVIQCVLEGKYIKGWKLRSAATGKFIFFPGCGLRDMGEKNNDPYFKDRTWAAHAQLTFIATSSMSSVNATAQNTIIYLDQRDYGMDNPTHDAFVVRAGTNKAYGFSVRPVLD</sequence>
<evidence type="ECO:0000256" key="2">
    <source>
        <dbReference type="SAM" id="SignalP"/>
    </source>
</evidence>
<feature type="compositionally biased region" description="Polar residues" evidence="1">
    <location>
        <begin position="199"/>
        <end position="209"/>
    </location>
</feature>
<name>A0A413H4E5_9BACE</name>
<gene>
    <name evidence="3" type="ORF">DXA68_11375</name>
</gene>
<dbReference type="OrthoDB" id="1164152at2"/>
<evidence type="ECO:0000313" key="3">
    <source>
        <dbReference type="EMBL" id="RGX78418.1"/>
    </source>
</evidence>
<dbReference type="InterPro" id="IPR042278">
    <property type="entry name" value="Mfa-like_1_N"/>
</dbReference>
<dbReference type="Proteomes" id="UP000286075">
    <property type="component" value="Unassembled WGS sequence"/>
</dbReference>
<reference evidence="3 4" key="1">
    <citation type="submission" date="2018-08" db="EMBL/GenBank/DDBJ databases">
        <title>A genome reference for cultivated species of the human gut microbiota.</title>
        <authorList>
            <person name="Zou Y."/>
            <person name="Xue W."/>
            <person name="Luo G."/>
        </authorList>
    </citation>
    <scope>NUCLEOTIDE SEQUENCE [LARGE SCALE GENOMIC DNA]</scope>
    <source>
        <strain evidence="3 4">OF03-9BH</strain>
    </source>
</reference>
<keyword evidence="2" id="KW-0732">Signal</keyword>
<dbReference type="InterPro" id="IPR025049">
    <property type="entry name" value="Mfa-like_1"/>
</dbReference>
<dbReference type="AlphaFoldDB" id="A0A413H4E5"/>
<organism evidence="3 4">
    <name type="scientific">Bacteroides stercorirosoris</name>
    <dbReference type="NCBI Taxonomy" id="871324"/>
    <lineage>
        <taxon>Bacteria</taxon>
        <taxon>Pseudomonadati</taxon>
        <taxon>Bacteroidota</taxon>
        <taxon>Bacteroidia</taxon>
        <taxon>Bacteroidales</taxon>
        <taxon>Bacteroidaceae</taxon>
        <taxon>Bacteroides</taxon>
    </lineage>
</organism>
<feature type="region of interest" description="Disordered" evidence="1">
    <location>
        <begin position="319"/>
        <end position="342"/>
    </location>
</feature>